<dbReference type="InterPro" id="IPR035968">
    <property type="entry name" value="ATP_synth_F1_ATPase_gsu"/>
</dbReference>
<dbReference type="PRINTS" id="PR00126">
    <property type="entry name" value="ATPASEGAMMA"/>
</dbReference>
<comment type="function">
    <text evidence="1 10">Produces ATP from ADP in the presence of a proton gradient across the membrane. The gamma chain is believed to be important in regulating ATPase activity and the flow of protons through the CF(0) complex.</text>
</comment>
<evidence type="ECO:0000256" key="5">
    <source>
        <dbReference type="ARBA" id="ARBA00022781"/>
    </source>
</evidence>
<evidence type="ECO:0000313" key="11">
    <source>
        <dbReference type="EMBL" id="AGQ18717.1"/>
    </source>
</evidence>
<keyword evidence="8 10" id="KW-0139">CF(1)</keyword>
<comment type="subunit">
    <text evidence="10">F-type ATPases have 2 components, CF(1) - the catalytic core - and CF(0) - the membrane proton channel. CF(1) has five subunits: alpha(3), beta(3), gamma(1), delta(1), epsilon(1). CF(0) has three main subunits: a, b and c.</text>
</comment>
<comment type="subcellular location">
    <subcellularLocation>
        <location evidence="10">Cell membrane</location>
        <topology evidence="10">Peripheral membrane protein</topology>
    </subcellularLocation>
    <subcellularLocation>
        <location evidence="2">Membrane</location>
        <topology evidence="2">Peripheral membrane protein</topology>
    </subcellularLocation>
</comment>
<reference evidence="11" key="1">
    <citation type="journal article" date="2013" name="Sci. Rep.">
        <title>Metagenomics uncovers a new group of low GC and ultra-small marine Actinobacteria.</title>
        <authorList>
            <person name="Ghai R."/>
            <person name="Mizuno C.M."/>
            <person name="Picazo A."/>
            <person name="Camacho A."/>
            <person name="Rodriguez-Valera F."/>
        </authorList>
    </citation>
    <scope>NUCLEOTIDE SEQUENCE</scope>
</reference>
<dbReference type="PANTHER" id="PTHR11693">
    <property type="entry name" value="ATP SYNTHASE GAMMA CHAIN"/>
    <property type="match status" value="1"/>
</dbReference>
<proteinExistence type="inferred from homology"/>
<dbReference type="HAMAP" id="MF_00815">
    <property type="entry name" value="ATP_synth_gamma_bact"/>
    <property type="match status" value="1"/>
</dbReference>
<dbReference type="SUPFAM" id="SSF52943">
    <property type="entry name" value="ATP synthase (F1-ATPase), gamma subunit"/>
    <property type="match status" value="1"/>
</dbReference>
<dbReference type="GO" id="GO:0045259">
    <property type="term" value="C:proton-transporting ATP synthase complex"/>
    <property type="evidence" value="ECO:0007669"/>
    <property type="project" value="UniProtKB-KW"/>
</dbReference>
<dbReference type="AlphaFoldDB" id="S5DUX7"/>
<dbReference type="InterPro" id="IPR000131">
    <property type="entry name" value="ATP_synth_F1_gsu"/>
</dbReference>
<gene>
    <name evidence="10" type="primary">atpG</name>
</gene>
<keyword evidence="5 10" id="KW-0375">Hydrogen ion transport</keyword>
<protein>
    <recommendedName>
        <fullName evidence="10">ATP synthase gamma chain</fullName>
    </recommendedName>
    <alternativeName>
        <fullName evidence="10">ATP synthase F1 sector gamma subunit</fullName>
    </alternativeName>
    <alternativeName>
        <fullName evidence="10">F-ATPase gamma subunit</fullName>
    </alternativeName>
</protein>
<dbReference type="GO" id="GO:0042777">
    <property type="term" value="P:proton motive force-driven plasma membrane ATP synthesis"/>
    <property type="evidence" value="ECO:0007669"/>
    <property type="project" value="UniProtKB-UniRule"/>
</dbReference>
<dbReference type="EMBL" id="KC811109">
    <property type="protein sequence ID" value="AGQ18717.1"/>
    <property type="molecule type" value="Genomic_DNA"/>
</dbReference>
<dbReference type="GO" id="GO:0005524">
    <property type="term" value="F:ATP binding"/>
    <property type="evidence" value="ECO:0007669"/>
    <property type="project" value="UniProtKB-UniRule"/>
</dbReference>
<evidence type="ECO:0000256" key="2">
    <source>
        <dbReference type="ARBA" id="ARBA00004170"/>
    </source>
</evidence>
<dbReference type="NCBIfam" id="TIGR01146">
    <property type="entry name" value="ATPsyn_F1gamma"/>
    <property type="match status" value="1"/>
</dbReference>
<evidence type="ECO:0000256" key="7">
    <source>
        <dbReference type="ARBA" id="ARBA00023136"/>
    </source>
</evidence>
<evidence type="ECO:0000256" key="3">
    <source>
        <dbReference type="ARBA" id="ARBA00007681"/>
    </source>
</evidence>
<accession>S5DUX7</accession>
<evidence type="ECO:0000256" key="8">
    <source>
        <dbReference type="ARBA" id="ARBA00023196"/>
    </source>
</evidence>
<comment type="similarity">
    <text evidence="3 10">Belongs to the ATPase gamma chain family.</text>
</comment>
<evidence type="ECO:0000256" key="10">
    <source>
        <dbReference type="HAMAP-Rule" id="MF_00815"/>
    </source>
</evidence>
<dbReference type="GO" id="GO:0005886">
    <property type="term" value="C:plasma membrane"/>
    <property type="evidence" value="ECO:0007669"/>
    <property type="project" value="UniProtKB-SubCell"/>
</dbReference>
<dbReference type="CDD" id="cd12151">
    <property type="entry name" value="F1-ATPase_gamma"/>
    <property type="match status" value="1"/>
</dbReference>
<organism evidence="11">
    <name type="scientific">Candidatus Actinomarina minuta</name>
    <dbReference type="NCBI Taxonomy" id="1389454"/>
    <lineage>
        <taxon>Bacteria</taxon>
        <taxon>Bacillati</taxon>
        <taxon>Actinomycetota</taxon>
        <taxon>Actinomycetes</taxon>
        <taxon>Candidatus Actinomarinidae</taxon>
        <taxon>Candidatus Actinomarinales</taxon>
        <taxon>Candidatus Actinomarineae</taxon>
        <taxon>Candidatus Actinomarinaceae</taxon>
        <taxon>Candidatus Actinomarina</taxon>
    </lineage>
</organism>
<evidence type="ECO:0000256" key="4">
    <source>
        <dbReference type="ARBA" id="ARBA00022448"/>
    </source>
</evidence>
<keyword evidence="4 10" id="KW-0813">Transport</keyword>
<name>S5DUX7_9ACTN</name>
<evidence type="ECO:0000256" key="6">
    <source>
        <dbReference type="ARBA" id="ARBA00023065"/>
    </source>
</evidence>
<dbReference type="Pfam" id="PF00231">
    <property type="entry name" value="ATP-synt"/>
    <property type="match status" value="1"/>
</dbReference>
<evidence type="ECO:0000256" key="1">
    <source>
        <dbReference type="ARBA" id="ARBA00003456"/>
    </source>
</evidence>
<keyword evidence="9 10" id="KW-0066">ATP synthesis</keyword>
<keyword evidence="7 10" id="KW-0472">Membrane</keyword>
<evidence type="ECO:0000256" key="9">
    <source>
        <dbReference type="ARBA" id="ARBA00023310"/>
    </source>
</evidence>
<keyword evidence="10" id="KW-1003">Cell membrane</keyword>
<dbReference type="Gene3D" id="3.40.1380.10">
    <property type="match status" value="1"/>
</dbReference>
<dbReference type="Gene3D" id="1.10.287.80">
    <property type="entry name" value="ATP synthase, gamma subunit, helix hairpin domain"/>
    <property type="match status" value="1"/>
</dbReference>
<dbReference type="PANTHER" id="PTHR11693:SF22">
    <property type="entry name" value="ATP SYNTHASE SUBUNIT GAMMA, MITOCHONDRIAL"/>
    <property type="match status" value="1"/>
</dbReference>
<sequence length="287" mass="31390">MASAELRIINRRIKSVRSTKKITRAMELIASSRIVKAQNRMKSSESYFGLLSEIVQDLINNGAVPQIEAKEGKETVLLIVLTSDRGLAGAYNTNVLKIADTRRKEIEQSNKNVEIVTVGKKATGYFTYRKIDVTAGYEGMSDSPEFENALDVMTPITDKFYSGDVSSIEIVYTSYKSALTQDAVIKKVLPLDPQEVESKSSVTFEPSGEEVLNSILPKYANAAFFNALLNGSTSEHAARMRAMKAATDNAEELIKVLAMKSNQARQAEITTEISEIVGGSEALSDAS</sequence>
<keyword evidence="6 10" id="KW-0406">Ion transport</keyword>
<dbReference type="GO" id="GO:0046933">
    <property type="term" value="F:proton-transporting ATP synthase activity, rotational mechanism"/>
    <property type="evidence" value="ECO:0007669"/>
    <property type="project" value="UniProtKB-UniRule"/>
</dbReference>